<evidence type="ECO:0000313" key="10">
    <source>
        <dbReference type="EMBL" id="AXE16935.1"/>
    </source>
</evidence>
<dbReference type="OrthoDB" id="9178203at2"/>
<keyword evidence="4" id="KW-0808">Transferase</keyword>
<dbReference type="PANTHER" id="PTHR33908:SF3">
    <property type="entry name" value="UNDECAPRENYL PHOSPHATE-ALPHA-4-AMINO-4-DEOXY-L-ARABINOSE ARABINOSYL TRANSFERASE"/>
    <property type="match status" value="1"/>
</dbReference>
<organism evidence="10 11">
    <name type="scientific">Runella rosea</name>
    <dbReference type="NCBI Taxonomy" id="2259595"/>
    <lineage>
        <taxon>Bacteria</taxon>
        <taxon>Pseudomonadati</taxon>
        <taxon>Bacteroidota</taxon>
        <taxon>Cytophagia</taxon>
        <taxon>Cytophagales</taxon>
        <taxon>Spirosomataceae</taxon>
        <taxon>Runella</taxon>
    </lineage>
</organism>
<keyword evidence="5 8" id="KW-0812">Transmembrane</keyword>
<feature type="transmembrane region" description="Helical" evidence="8">
    <location>
        <begin position="65"/>
        <end position="98"/>
    </location>
</feature>
<dbReference type="Pfam" id="PF13231">
    <property type="entry name" value="PMT_2"/>
    <property type="match status" value="1"/>
</dbReference>
<feature type="transmembrane region" description="Helical" evidence="8">
    <location>
        <begin position="262"/>
        <end position="281"/>
    </location>
</feature>
<evidence type="ECO:0000256" key="1">
    <source>
        <dbReference type="ARBA" id="ARBA00004651"/>
    </source>
</evidence>
<dbReference type="GO" id="GO:0009103">
    <property type="term" value="P:lipopolysaccharide biosynthetic process"/>
    <property type="evidence" value="ECO:0007669"/>
    <property type="project" value="UniProtKB-ARBA"/>
</dbReference>
<feature type="transmembrane region" description="Helical" evidence="8">
    <location>
        <begin position="7"/>
        <end position="24"/>
    </location>
</feature>
<feature type="transmembrane region" description="Helical" evidence="8">
    <location>
        <begin position="160"/>
        <end position="192"/>
    </location>
</feature>
<keyword evidence="3" id="KW-0328">Glycosyltransferase</keyword>
<sequence>MRWNNKYLPFLGLIVVYIIGAVKIDIMDIDAAQYASIGREMADNGQFLEVQFRGKDYYLDKPPLLFWLSALVFKVIGISNFSYRLIPILSTLLGMYALYRFCKLYYSERTAYIAALVMGSCQAFFLMNHDVRCDTLLTNCVIVSIWQVAEYVKSRNWKHFVAGFIFAGLAMLAKGPISLIVIGAAFFVDFVLKRQWKQLFDWRWLLGLPIIVLVLLPYCVGLYRQYGSDGLYFYFWEQSFGRITGESEWDNSPGLFFQSHNFLWSFLPWVLAFIPGLVTRLRDIIKQRFLLPVADEAISVGGFILPFMALSTAQYQLPHYTFVVFPLAAVWTARFLDKLIEHPETSSFRWTRIGLIVTSCVMLIAIVGLCFWAFPLQNIPLLIVAILLAVLIVRLYNGKRPGFSQLVFAPFLTGLGINLLMNAHFYPSLLKYQAGSVMGQKVAEDYSANVKDFYIYELAPVDEYNIFHSALDYYTQRTTPVLRSLNEVKQHFKPKSTLIYTDEQGLKSLNTAGLRFKEVHKVQNFHVTGLTLPFLNPALRATETHPRYLLMAD</sequence>
<reference evidence="10 11" key="1">
    <citation type="submission" date="2018-07" db="EMBL/GenBank/DDBJ databases">
        <title>Genome sequencing of Runella.</title>
        <authorList>
            <person name="Baek M.-G."/>
            <person name="Yi H."/>
        </authorList>
    </citation>
    <scope>NUCLEOTIDE SEQUENCE [LARGE SCALE GENOMIC DNA]</scope>
    <source>
        <strain evidence="10 11">HYN0085</strain>
    </source>
</reference>
<evidence type="ECO:0000313" key="11">
    <source>
        <dbReference type="Proteomes" id="UP000251993"/>
    </source>
</evidence>
<keyword evidence="2" id="KW-1003">Cell membrane</keyword>
<evidence type="ECO:0000256" key="8">
    <source>
        <dbReference type="SAM" id="Phobius"/>
    </source>
</evidence>
<comment type="subcellular location">
    <subcellularLocation>
        <location evidence="1">Cell membrane</location>
        <topology evidence="1">Multi-pass membrane protein</topology>
    </subcellularLocation>
</comment>
<dbReference type="GO" id="GO:0010041">
    <property type="term" value="P:response to iron(III) ion"/>
    <property type="evidence" value="ECO:0007669"/>
    <property type="project" value="TreeGrafter"/>
</dbReference>
<dbReference type="EMBL" id="CP030850">
    <property type="protein sequence ID" value="AXE16935.1"/>
    <property type="molecule type" value="Genomic_DNA"/>
</dbReference>
<name>A0A344TE64_9BACT</name>
<dbReference type="InterPro" id="IPR050297">
    <property type="entry name" value="LipidA_mod_glycosyltrf_83"/>
</dbReference>
<dbReference type="PANTHER" id="PTHR33908">
    <property type="entry name" value="MANNOSYLTRANSFERASE YKCB-RELATED"/>
    <property type="match status" value="1"/>
</dbReference>
<dbReference type="GO" id="GO:0016763">
    <property type="term" value="F:pentosyltransferase activity"/>
    <property type="evidence" value="ECO:0007669"/>
    <property type="project" value="TreeGrafter"/>
</dbReference>
<evidence type="ECO:0000256" key="4">
    <source>
        <dbReference type="ARBA" id="ARBA00022679"/>
    </source>
</evidence>
<feature type="transmembrane region" description="Helical" evidence="8">
    <location>
        <begin position="406"/>
        <end position="426"/>
    </location>
</feature>
<feature type="domain" description="Glycosyltransferase RgtA/B/C/D-like" evidence="9">
    <location>
        <begin position="60"/>
        <end position="217"/>
    </location>
</feature>
<evidence type="ECO:0000259" key="9">
    <source>
        <dbReference type="Pfam" id="PF13231"/>
    </source>
</evidence>
<dbReference type="KEGG" id="run:DR864_03900"/>
<feature type="transmembrane region" description="Helical" evidence="8">
    <location>
        <begin position="110"/>
        <end position="127"/>
    </location>
</feature>
<feature type="transmembrane region" description="Helical" evidence="8">
    <location>
        <begin position="204"/>
        <end position="223"/>
    </location>
</feature>
<dbReference type="GO" id="GO:0005886">
    <property type="term" value="C:plasma membrane"/>
    <property type="evidence" value="ECO:0007669"/>
    <property type="project" value="UniProtKB-SubCell"/>
</dbReference>
<feature type="transmembrane region" description="Helical" evidence="8">
    <location>
        <begin position="317"/>
        <end position="333"/>
    </location>
</feature>
<keyword evidence="11" id="KW-1185">Reference proteome</keyword>
<proteinExistence type="predicted"/>
<keyword evidence="7 8" id="KW-0472">Membrane</keyword>
<feature type="transmembrane region" description="Helical" evidence="8">
    <location>
        <begin position="353"/>
        <end position="374"/>
    </location>
</feature>
<dbReference type="Proteomes" id="UP000251993">
    <property type="component" value="Chromosome"/>
</dbReference>
<evidence type="ECO:0000256" key="7">
    <source>
        <dbReference type="ARBA" id="ARBA00023136"/>
    </source>
</evidence>
<protein>
    <recommendedName>
        <fullName evidence="9">Glycosyltransferase RgtA/B/C/D-like domain-containing protein</fullName>
    </recommendedName>
</protein>
<evidence type="ECO:0000256" key="5">
    <source>
        <dbReference type="ARBA" id="ARBA00022692"/>
    </source>
</evidence>
<feature type="transmembrane region" description="Helical" evidence="8">
    <location>
        <begin position="293"/>
        <end position="311"/>
    </location>
</feature>
<dbReference type="RefSeq" id="WP_114065722.1">
    <property type="nucleotide sequence ID" value="NZ_CP030850.1"/>
</dbReference>
<gene>
    <name evidence="10" type="ORF">DR864_03900</name>
</gene>
<accession>A0A344TE64</accession>
<feature type="transmembrane region" description="Helical" evidence="8">
    <location>
        <begin position="380"/>
        <end position="397"/>
    </location>
</feature>
<dbReference type="AlphaFoldDB" id="A0A344TE64"/>
<keyword evidence="6 8" id="KW-1133">Transmembrane helix</keyword>
<evidence type="ECO:0000256" key="2">
    <source>
        <dbReference type="ARBA" id="ARBA00022475"/>
    </source>
</evidence>
<dbReference type="InterPro" id="IPR038731">
    <property type="entry name" value="RgtA/B/C-like"/>
</dbReference>
<evidence type="ECO:0000256" key="6">
    <source>
        <dbReference type="ARBA" id="ARBA00022989"/>
    </source>
</evidence>
<evidence type="ECO:0000256" key="3">
    <source>
        <dbReference type="ARBA" id="ARBA00022676"/>
    </source>
</evidence>